<proteinExistence type="predicted"/>
<reference evidence="2 3" key="1">
    <citation type="submission" date="2019-09" db="EMBL/GenBank/DDBJ databases">
        <title>Actinomadura physcomitrii sp. nov., a novel actinomycete isolated from moss [Physcomitrium sphaericum (Ludw) Fuernr].</title>
        <authorList>
            <person name="Zhuang X."/>
            <person name="Liu C."/>
        </authorList>
    </citation>
    <scope>NUCLEOTIDE SEQUENCE [LARGE SCALE GENOMIC DNA]</scope>
    <source>
        <strain evidence="2 3">HMC1</strain>
    </source>
</reference>
<evidence type="ECO:0000313" key="3">
    <source>
        <dbReference type="Proteomes" id="UP000468735"/>
    </source>
</evidence>
<evidence type="ECO:0000256" key="1">
    <source>
        <dbReference type="SAM" id="MobiDB-lite"/>
    </source>
</evidence>
<protein>
    <submittedName>
        <fullName evidence="2">Uncharacterized protein</fullName>
    </submittedName>
</protein>
<dbReference type="Proteomes" id="UP000468735">
    <property type="component" value="Unassembled WGS sequence"/>
</dbReference>
<dbReference type="AlphaFoldDB" id="A0A6H9YKN0"/>
<accession>A0A6H9YKN0</accession>
<evidence type="ECO:0000313" key="2">
    <source>
        <dbReference type="EMBL" id="KAB2345095.1"/>
    </source>
</evidence>
<organism evidence="2 3">
    <name type="scientific">Actinomadura rudentiformis</name>
    <dbReference type="NCBI Taxonomy" id="359158"/>
    <lineage>
        <taxon>Bacteria</taxon>
        <taxon>Bacillati</taxon>
        <taxon>Actinomycetota</taxon>
        <taxon>Actinomycetes</taxon>
        <taxon>Streptosporangiales</taxon>
        <taxon>Thermomonosporaceae</taxon>
        <taxon>Actinomadura</taxon>
    </lineage>
</organism>
<feature type="region of interest" description="Disordered" evidence="1">
    <location>
        <begin position="196"/>
        <end position="221"/>
    </location>
</feature>
<gene>
    <name evidence="2" type="ORF">F8566_27845</name>
</gene>
<sequence length="221" mass="23315">MLDESAPLVDGTPLLDRPWFWAAHLSMATEDGLVEEAFGLPAATGRSRLADPARWPYFEVPLNGGGVAFVIYENMLDTGQIPEYSRVLVIDGQAAVAWIAGCACGPGLSWPELEGLRRAPEADFGVLDPDQRMLLALPMLGDLHVPGHAVEMVTAALQGAGAGPGADALAAALVGDHARWKPSTWQTTPDGITTCDGEHSPRNPFSANAVDQRAVSGALRP</sequence>
<keyword evidence="3" id="KW-1185">Reference proteome</keyword>
<dbReference type="OrthoDB" id="3295168at2"/>
<name>A0A6H9YKN0_9ACTN</name>
<comment type="caution">
    <text evidence="2">The sequence shown here is derived from an EMBL/GenBank/DDBJ whole genome shotgun (WGS) entry which is preliminary data.</text>
</comment>
<dbReference type="EMBL" id="WBMT01000014">
    <property type="protein sequence ID" value="KAB2345095.1"/>
    <property type="molecule type" value="Genomic_DNA"/>
</dbReference>